<dbReference type="GO" id="GO:0019464">
    <property type="term" value="P:glycine decarboxylation via glycine cleavage system"/>
    <property type="evidence" value="ECO:0007669"/>
    <property type="project" value="UniProtKB-UniRule"/>
</dbReference>
<dbReference type="Gene3D" id="4.10.1250.10">
    <property type="entry name" value="Aminomethyltransferase fragment"/>
    <property type="match status" value="1"/>
</dbReference>
<dbReference type="Pfam" id="PF01571">
    <property type="entry name" value="GCV_T"/>
    <property type="match status" value="1"/>
</dbReference>
<comment type="caution">
    <text evidence="11">The sequence shown here is derived from an EMBL/GenBank/DDBJ whole genome shotgun (WGS) entry which is preliminary data.</text>
</comment>
<keyword evidence="3 7" id="KW-0032">Aminotransferase</keyword>
<dbReference type="NCBIfam" id="NF001567">
    <property type="entry name" value="PRK00389.1"/>
    <property type="match status" value="1"/>
</dbReference>
<dbReference type="InterPro" id="IPR013977">
    <property type="entry name" value="GcvT_C"/>
</dbReference>
<evidence type="ECO:0000256" key="6">
    <source>
        <dbReference type="ARBA" id="ARBA00047665"/>
    </source>
</evidence>
<evidence type="ECO:0000256" key="8">
    <source>
        <dbReference type="PIRSR" id="PIRSR006487-1"/>
    </source>
</evidence>
<dbReference type="Proteomes" id="UP000753961">
    <property type="component" value="Unassembled WGS sequence"/>
</dbReference>
<comment type="catalytic activity">
    <reaction evidence="6 7">
        <text>N(6)-[(R)-S(8)-aminomethyldihydrolipoyl]-L-lysyl-[protein] + (6S)-5,6,7,8-tetrahydrofolate = N(6)-[(R)-dihydrolipoyl]-L-lysyl-[protein] + (6R)-5,10-methylene-5,6,7,8-tetrahydrofolate + NH4(+)</text>
        <dbReference type="Rhea" id="RHEA:16945"/>
        <dbReference type="Rhea" id="RHEA-COMP:10475"/>
        <dbReference type="Rhea" id="RHEA-COMP:10492"/>
        <dbReference type="ChEBI" id="CHEBI:15636"/>
        <dbReference type="ChEBI" id="CHEBI:28938"/>
        <dbReference type="ChEBI" id="CHEBI:57453"/>
        <dbReference type="ChEBI" id="CHEBI:83100"/>
        <dbReference type="ChEBI" id="CHEBI:83143"/>
        <dbReference type="EC" id="2.1.2.10"/>
    </reaction>
</comment>
<name>A0A953HLQ3_9BACT</name>
<dbReference type="GO" id="GO:0005960">
    <property type="term" value="C:glycine cleavage complex"/>
    <property type="evidence" value="ECO:0007669"/>
    <property type="project" value="InterPro"/>
</dbReference>
<dbReference type="InterPro" id="IPR028896">
    <property type="entry name" value="GcvT/YgfZ/DmdA"/>
</dbReference>
<proteinExistence type="inferred from homology"/>
<evidence type="ECO:0000256" key="1">
    <source>
        <dbReference type="ARBA" id="ARBA00008609"/>
    </source>
</evidence>
<feature type="domain" description="Aminomethyltransferase C-terminal" evidence="10">
    <location>
        <begin position="282"/>
        <end position="359"/>
    </location>
</feature>
<dbReference type="NCBIfam" id="TIGR00528">
    <property type="entry name" value="gcvT"/>
    <property type="match status" value="1"/>
</dbReference>
<evidence type="ECO:0000256" key="2">
    <source>
        <dbReference type="ARBA" id="ARBA00012616"/>
    </source>
</evidence>
<dbReference type="PANTHER" id="PTHR43757:SF2">
    <property type="entry name" value="AMINOMETHYLTRANSFERASE, MITOCHONDRIAL"/>
    <property type="match status" value="1"/>
</dbReference>
<sequence>MKKTPLYDNHVRQGAKMTDFSGYEMPMQFSRIQEEHMAVRTHAGVFDVSHMGEFIVEGTGALPLLERLTTNNVADLKVGRAQYTLMTNPGGGIIDDLIIYRLEEEQYMLVVNAGNIEKDWNWIIENKSYTSVTRNISAETGLIALQGPRSIEILQPLTSVDLKTISSYHFKRDIVAQIDDILISATGYTGSGGFELYVPHEHAVDLWEAILQSGEPHGLKRAGLGARNTLRLEMGYCLYGQDIDEQTTPWEAGLGWITKMNKPSFVGQEKLAKQKSKGVVERLKCFELNDKRVPRSGYTIHNMGQKKIGDVRSGTFSPCLQKPIGMGYIRSNLLGDSNQVLISNGKKYFEGNIVKPPFVNVKDYVS</sequence>
<reference evidence="11" key="1">
    <citation type="submission" date="2021-06" db="EMBL/GenBank/DDBJ databases">
        <title>44 bacteria genomes isolated from Dapeng, Shenzhen.</title>
        <authorList>
            <person name="Zheng W."/>
            <person name="Yu S."/>
            <person name="Huang Y."/>
        </authorList>
    </citation>
    <scope>NUCLEOTIDE SEQUENCE</scope>
    <source>
        <strain evidence="11">DP5N28-2</strain>
    </source>
</reference>
<gene>
    <name evidence="7 11" type="primary">gcvT</name>
    <name evidence="11" type="ORF">KUV50_09015</name>
</gene>
<evidence type="ECO:0000313" key="12">
    <source>
        <dbReference type="Proteomes" id="UP000753961"/>
    </source>
</evidence>
<comment type="function">
    <text evidence="7">The glycine cleavage system catalyzes the degradation of glycine.</text>
</comment>
<evidence type="ECO:0000256" key="4">
    <source>
        <dbReference type="ARBA" id="ARBA00022679"/>
    </source>
</evidence>
<dbReference type="EC" id="2.1.2.10" evidence="2 7"/>
<dbReference type="PANTHER" id="PTHR43757">
    <property type="entry name" value="AMINOMETHYLTRANSFERASE"/>
    <property type="match status" value="1"/>
</dbReference>
<protein>
    <recommendedName>
        <fullName evidence="2 7">Aminomethyltransferase</fullName>
        <ecNumber evidence="2 7">2.1.2.10</ecNumber>
    </recommendedName>
    <alternativeName>
        <fullName evidence="5 7">Glycine cleavage system T protein</fullName>
    </alternativeName>
</protein>
<dbReference type="PIRSF" id="PIRSF006487">
    <property type="entry name" value="GcvT"/>
    <property type="match status" value="1"/>
</dbReference>
<dbReference type="FunFam" id="4.10.1250.10:FF:000001">
    <property type="entry name" value="Aminomethyltransferase"/>
    <property type="match status" value="1"/>
</dbReference>
<feature type="binding site" evidence="8">
    <location>
        <position position="195"/>
    </location>
    <ligand>
        <name>substrate</name>
    </ligand>
</feature>
<evidence type="ECO:0000313" key="11">
    <source>
        <dbReference type="EMBL" id="MBY5958269.1"/>
    </source>
</evidence>
<dbReference type="Gene3D" id="3.30.1360.120">
    <property type="entry name" value="Probable tRNA modification gtpase trme, domain 1"/>
    <property type="match status" value="1"/>
</dbReference>
<dbReference type="EMBL" id="JAHVHU010000008">
    <property type="protein sequence ID" value="MBY5958269.1"/>
    <property type="molecule type" value="Genomic_DNA"/>
</dbReference>
<dbReference type="RefSeq" id="WP_222579807.1">
    <property type="nucleotide sequence ID" value="NZ_JAHVHU010000008.1"/>
</dbReference>
<dbReference type="GO" id="GO:0004047">
    <property type="term" value="F:aminomethyltransferase activity"/>
    <property type="evidence" value="ECO:0007669"/>
    <property type="project" value="UniProtKB-UniRule"/>
</dbReference>
<dbReference type="InterPro" id="IPR006222">
    <property type="entry name" value="GCVT_N"/>
</dbReference>
<dbReference type="AlphaFoldDB" id="A0A953HLQ3"/>
<keyword evidence="4 7" id="KW-0808">Transferase</keyword>
<evidence type="ECO:0000256" key="5">
    <source>
        <dbReference type="ARBA" id="ARBA00031395"/>
    </source>
</evidence>
<dbReference type="FunFam" id="3.30.70.1400:FF:000001">
    <property type="entry name" value="Aminomethyltransferase"/>
    <property type="match status" value="1"/>
</dbReference>
<dbReference type="InterPro" id="IPR029043">
    <property type="entry name" value="GcvT/YgfZ_C"/>
</dbReference>
<evidence type="ECO:0000259" key="10">
    <source>
        <dbReference type="Pfam" id="PF08669"/>
    </source>
</evidence>
<dbReference type="InterPro" id="IPR022903">
    <property type="entry name" value="GcvT_bac"/>
</dbReference>
<evidence type="ECO:0000259" key="9">
    <source>
        <dbReference type="Pfam" id="PF01571"/>
    </source>
</evidence>
<evidence type="ECO:0000256" key="7">
    <source>
        <dbReference type="HAMAP-Rule" id="MF_00259"/>
    </source>
</evidence>
<keyword evidence="12" id="KW-1185">Reference proteome</keyword>
<dbReference type="SUPFAM" id="SSF103025">
    <property type="entry name" value="Folate-binding domain"/>
    <property type="match status" value="1"/>
</dbReference>
<dbReference type="Pfam" id="PF08669">
    <property type="entry name" value="GCV_T_C"/>
    <property type="match status" value="1"/>
</dbReference>
<dbReference type="SUPFAM" id="SSF101790">
    <property type="entry name" value="Aminomethyltransferase beta-barrel domain"/>
    <property type="match status" value="1"/>
</dbReference>
<dbReference type="InterPro" id="IPR027266">
    <property type="entry name" value="TrmE/GcvT-like"/>
</dbReference>
<dbReference type="GO" id="GO:0005829">
    <property type="term" value="C:cytosol"/>
    <property type="evidence" value="ECO:0007669"/>
    <property type="project" value="TreeGrafter"/>
</dbReference>
<dbReference type="GO" id="GO:0008483">
    <property type="term" value="F:transaminase activity"/>
    <property type="evidence" value="ECO:0007669"/>
    <property type="project" value="UniProtKB-KW"/>
</dbReference>
<accession>A0A953HLQ3</accession>
<dbReference type="Gene3D" id="3.30.70.1400">
    <property type="entry name" value="Aminomethyltransferase beta-barrel domains"/>
    <property type="match status" value="1"/>
</dbReference>
<organism evidence="11 12">
    <name type="scientific">Membranihabitans marinus</name>
    <dbReference type="NCBI Taxonomy" id="1227546"/>
    <lineage>
        <taxon>Bacteria</taxon>
        <taxon>Pseudomonadati</taxon>
        <taxon>Bacteroidota</taxon>
        <taxon>Saprospiria</taxon>
        <taxon>Saprospirales</taxon>
        <taxon>Saprospiraceae</taxon>
        <taxon>Membranihabitans</taxon>
    </lineage>
</organism>
<comment type="similarity">
    <text evidence="1 7">Belongs to the GcvT family.</text>
</comment>
<evidence type="ECO:0000256" key="3">
    <source>
        <dbReference type="ARBA" id="ARBA00022576"/>
    </source>
</evidence>
<dbReference type="HAMAP" id="MF_00259">
    <property type="entry name" value="GcvT"/>
    <property type="match status" value="1"/>
</dbReference>
<feature type="domain" description="GCVT N-terminal" evidence="9">
    <location>
        <begin position="6"/>
        <end position="262"/>
    </location>
</feature>
<dbReference type="InterPro" id="IPR006223">
    <property type="entry name" value="GcvT"/>
</dbReference>
<dbReference type="Gene3D" id="2.40.30.110">
    <property type="entry name" value="Aminomethyltransferase beta-barrel domains"/>
    <property type="match status" value="1"/>
</dbReference>
<comment type="subunit">
    <text evidence="7">The glycine cleavage system is composed of four proteins: P, T, L and H.</text>
</comment>